<dbReference type="Gene3D" id="3.10.450.350">
    <property type="match status" value="2"/>
</dbReference>
<evidence type="ECO:0000313" key="9">
    <source>
        <dbReference type="Proteomes" id="UP000562027"/>
    </source>
</evidence>
<evidence type="ECO:0000256" key="4">
    <source>
        <dbReference type="ARBA" id="ARBA00022801"/>
    </source>
</evidence>
<dbReference type="AlphaFoldDB" id="A0A840LAF8"/>
<accession>A0A840LAF8</accession>
<reference evidence="8 9" key="1">
    <citation type="submission" date="2020-08" db="EMBL/GenBank/DDBJ databases">
        <title>Functional genomics of gut bacteria from endangered species of beetles.</title>
        <authorList>
            <person name="Carlos-Shanley C."/>
        </authorList>
    </citation>
    <scope>NUCLEOTIDE SEQUENCE [LARGE SCALE GENOMIC DNA]</scope>
    <source>
        <strain evidence="8 9">S00239</strain>
    </source>
</reference>
<proteinExistence type="predicted"/>
<evidence type="ECO:0000256" key="1">
    <source>
        <dbReference type="ARBA" id="ARBA00001947"/>
    </source>
</evidence>
<dbReference type="RefSeq" id="WP_348648719.1">
    <property type="nucleotide sequence ID" value="NZ_JACHLP010000006.1"/>
</dbReference>
<dbReference type="PANTHER" id="PTHR21666">
    <property type="entry name" value="PEPTIDASE-RELATED"/>
    <property type="match status" value="1"/>
</dbReference>
<evidence type="ECO:0000256" key="6">
    <source>
        <dbReference type="ARBA" id="ARBA00023049"/>
    </source>
</evidence>
<dbReference type="GO" id="GO:0006508">
    <property type="term" value="P:proteolysis"/>
    <property type="evidence" value="ECO:0007669"/>
    <property type="project" value="UniProtKB-KW"/>
</dbReference>
<keyword evidence="5" id="KW-0862">Zinc</keyword>
<dbReference type="InterPro" id="IPR050570">
    <property type="entry name" value="Cell_wall_metabolism_enzyme"/>
</dbReference>
<dbReference type="Proteomes" id="UP000562027">
    <property type="component" value="Unassembled WGS sequence"/>
</dbReference>
<evidence type="ECO:0000256" key="3">
    <source>
        <dbReference type="ARBA" id="ARBA00022723"/>
    </source>
</evidence>
<dbReference type="SUPFAM" id="SSF51261">
    <property type="entry name" value="Duplicated hybrid motif"/>
    <property type="match status" value="1"/>
</dbReference>
<dbReference type="GO" id="GO:0046872">
    <property type="term" value="F:metal ion binding"/>
    <property type="evidence" value="ECO:0007669"/>
    <property type="project" value="UniProtKB-KW"/>
</dbReference>
<dbReference type="InterPro" id="IPR011055">
    <property type="entry name" value="Dup_hybrid_motif"/>
</dbReference>
<evidence type="ECO:0000259" key="7">
    <source>
        <dbReference type="Pfam" id="PF01551"/>
    </source>
</evidence>
<dbReference type="CDD" id="cd12797">
    <property type="entry name" value="M23_peptidase"/>
    <property type="match status" value="1"/>
</dbReference>
<evidence type="ECO:0000256" key="2">
    <source>
        <dbReference type="ARBA" id="ARBA00022670"/>
    </source>
</evidence>
<evidence type="ECO:0000313" key="8">
    <source>
        <dbReference type="EMBL" id="MBB4844731.1"/>
    </source>
</evidence>
<comment type="cofactor">
    <cofactor evidence="1">
        <name>Zn(2+)</name>
        <dbReference type="ChEBI" id="CHEBI:29105"/>
    </cofactor>
</comment>
<organism evidence="8 9">
    <name type="scientific">Roseateles oligotrophus</name>
    <dbReference type="NCBI Taxonomy" id="1769250"/>
    <lineage>
        <taxon>Bacteria</taxon>
        <taxon>Pseudomonadati</taxon>
        <taxon>Pseudomonadota</taxon>
        <taxon>Betaproteobacteria</taxon>
        <taxon>Burkholderiales</taxon>
        <taxon>Sphaerotilaceae</taxon>
        <taxon>Roseateles</taxon>
    </lineage>
</organism>
<sequence>MTDRIIAIKESLTQKLKLQLTGAEAFAARHPRALTGTVVTLLTGFAVTAFGIAPLAPDAKELPQTLVEQSIPHPDLDAQLAALAEHQIGLSRNELTRSSDTADSLLKRMGAFDPAAAQFLRNDPDARRLLQGRAGKMVQLTADASGTVQSLVARFQAERPEQQSSHFSRLSISRQGQGFSAKFETLPLQAQVRLASGSIRSSLFAATDEARIPDAVASQMAEMFSGDIDFHRELKKGDRFSIVFESLTADGEPINWEGAGGRLVAGEFVNNGKTYTSVWFKDSVTGKSNFYGFDGSSKRRAFLASPMEFSRVTSGFAMRFHPIHQTWRKHLGVDYGAPTGTPVRSVGDGTVEFAGWQNGFGNVVHIRHSGERTTVYAHLSRIDVKKGQKIEQAQRVGAVGATGWATGPHLHFEFRVKGAHQDPRAIARAAEAVVLPNYARGQFQQVVAQVKTQLSVAQTVDGSTSAD</sequence>
<dbReference type="InterPro" id="IPR016047">
    <property type="entry name" value="M23ase_b-sheet_dom"/>
</dbReference>
<keyword evidence="9" id="KW-1185">Reference proteome</keyword>
<keyword evidence="3" id="KW-0479">Metal-binding</keyword>
<evidence type="ECO:0000256" key="5">
    <source>
        <dbReference type="ARBA" id="ARBA00022833"/>
    </source>
</evidence>
<comment type="caution">
    <text evidence="8">The sequence shown here is derived from an EMBL/GenBank/DDBJ whole genome shotgun (WGS) entry which is preliminary data.</text>
</comment>
<keyword evidence="4 8" id="KW-0378">Hydrolase</keyword>
<protein>
    <submittedName>
        <fullName evidence="8">Murein DD-endopeptidase MepM/ murein hydrolase activator NlpD</fullName>
    </submittedName>
</protein>
<gene>
    <name evidence="8" type="ORF">HNP55_003275</name>
</gene>
<dbReference type="PANTHER" id="PTHR21666:SF288">
    <property type="entry name" value="CELL DIVISION PROTEIN YTFB"/>
    <property type="match status" value="1"/>
</dbReference>
<dbReference type="Gene3D" id="2.70.70.10">
    <property type="entry name" value="Glucose Permease (Domain IIA)"/>
    <property type="match status" value="1"/>
</dbReference>
<keyword evidence="2" id="KW-0645">Protease</keyword>
<dbReference type="Pfam" id="PF01551">
    <property type="entry name" value="Peptidase_M23"/>
    <property type="match status" value="1"/>
</dbReference>
<dbReference type="GO" id="GO:0004222">
    <property type="term" value="F:metalloendopeptidase activity"/>
    <property type="evidence" value="ECO:0007669"/>
    <property type="project" value="TreeGrafter"/>
</dbReference>
<feature type="domain" description="M23ase beta-sheet core" evidence="7">
    <location>
        <begin position="329"/>
        <end position="423"/>
    </location>
</feature>
<name>A0A840LAF8_9BURK</name>
<dbReference type="EMBL" id="JACHLP010000006">
    <property type="protein sequence ID" value="MBB4844731.1"/>
    <property type="molecule type" value="Genomic_DNA"/>
</dbReference>
<keyword evidence="6" id="KW-0482">Metalloprotease</keyword>